<proteinExistence type="predicted"/>
<dbReference type="EMBL" id="CP009528">
    <property type="protein sequence ID" value="AKB55334.1"/>
    <property type="molecule type" value="Genomic_DNA"/>
</dbReference>
<organism evidence="6 7">
    <name type="scientific">Methanosarcina barkeri MS</name>
    <dbReference type="NCBI Taxonomy" id="1434108"/>
    <lineage>
        <taxon>Archaea</taxon>
        <taxon>Methanobacteriati</taxon>
        <taxon>Methanobacteriota</taxon>
        <taxon>Stenosarchaea group</taxon>
        <taxon>Methanomicrobia</taxon>
        <taxon>Methanosarcinales</taxon>
        <taxon>Methanosarcinaceae</taxon>
        <taxon>Methanosarcina</taxon>
    </lineage>
</organism>
<evidence type="ECO:0000313" key="6">
    <source>
        <dbReference type="EMBL" id="AKB55334.1"/>
    </source>
</evidence>
<evidence type="ECO:0000313" key="7">
    <source>
        <dbReference type="Proteomes" id="UP000033033"/>
    </source>
</evidence>
<evidence type="ECO:0000256" key="1">
    <source>
        <dbReference type="ARBA" id="ARBA00004370"/>
    </source>
</evidence>
<accession>A0A0E3QV75</accession>
<keyword evidence="7" id="KW-1185">Reference proteome</keyword>
<dbReference type="NCBIfam" id="TIGR02228">
    <property type="entry name" value="sigpep_I_arch"/>
    <property type="match status" value="1"/>
</dbReference>
<evidence type="ECO:0000256" key="3">
    <source>
        <dbReference type="ARBA" id="ARBA00022989"/>
    </source>
</evidence>
<evidence type="ECO:0000256" key="5">
    <source>
        <dbReference type="SAM" id="Phobius"/>
    </source>
</evidence>
<dbReference type="EC" id="3.4.21.89" evidence="6"/>
<dbReference type="Proteomes" id="UP000033033">
    <property type="component" value="Chromosome"/>
</dbReference>
<reference evidence="6 7" key="1">
    <citation type="submission" date="2014-07" db="EMBL/GenBank/DDBJ databases">
        <title>Methanogenic archaea and the global carbon cycle.</title>
        <authorList>
            <person name="Henriksen J.R."/>
            <person name="Luke J."/>
            <person name="Reinhart S."/>
            <person name="Benedict M.N."/>
            <person name="Youngblut N.D."/>
            <person name="Metcalf M.E."/>
            <person name="Whitaker R.J."/>
            <person name="Metcalf W.W."/>
        </authorList>
    </citation>
    <scope>NUCLEOTIDE SEQUENCE [LARGE SCALE GENOMIC DNA]</scope>
    <source>
        <strain evidence="6 7">MS</strain>
    </source>
</reference>
<dbReference type="STRING" id="1434108.MSBRM_2336"/>
<dbReference type="InterPro" id="IPR036286">
    <property type="entry name" value="LexA/Signal_pep-like_sf"/>
</dbReference>
<sequence length="129" mass="14317">MTVTGNSMEPTITESNIIVVNTLETQPNVGDIVSYYHIFGKNQRYIVTHRVVKVVDEGYITQGDAYTKPDGYTVAPEDLVGTLFFKIPYVGLLVHIASTKKGFLALVIFPAVILIMQEVSNIIGQIKER</sequence>
<name>A0A0E3QV75_METBA</name>
<dbReference type="GO" id="GO:0016020">
    <property type="term" value="C:membrane"/>
    <property type="evidence" value="ECO:0007669"/>
    <property type="project" value="UniProtKB-SubCell"/>
</dbReference>
<feature type="transmembrane region" description="Helical" evidence="5">
    <location>
        <begin position="102"/>
        <end position="123"/>
    </location>
</feature>
<dbReference type="PATRIC" id="fig|1434108.4.peg.2985"/>
<dbReference type="InterPro" id="IPR001733">
    <property type="entry name" value="Peptidase_S26B"/>
</dbReference>
<dbReference type="GO" id="GO:0006465">
    <property type="term" value="P:signal peptide processing"/>
    <property type="evidence" value="ECO:0007669"/>
    <property type="project" value="InterPro"/>
</dbReference>
<dbReference type="HOGENOM" id="CLU_139550_0_0_2"/>
<dbReference type="GO" id="GO:0004252">
    <property type="term" value="F:serine-type endopeptidase activity"/>
    <property type="evidence" value="ECO:0007669"/>
    <property type="project" value="InterPro"/>
</dbReference>
<evidence type="ECO:0000256" key="2">
    <source>
        <dbReference type="ARBA" id="ARBA00022692"/>
    </source>
</evidence>
<dbReference type="GO" id="GO:0009003">
    <property type="term" value="F:signal peptidase activity"/>
    <property type="evidence" value="ECO:0007669"/>
    <property type="project" value="UniProtKB-EC"/>
</dbReference>
<keyword evidence="6" id="KW-0378">Hydrolase</keyword>
<dbReference type="KEGG" id="mby:MSBRM_2336"/>
<evidence type="ECO:0000256" key="4">
    <source>
        <dbReference type="ARBA" id="ARBA00023136"/>
    </source>
</evidence>
<keyword evidence="3 5" id="KW-1133">Transmembrane helix</keyword>
<dbReference type="Gene3D" id="2.10.109.10">
    <property type="entry name" value="Umud Fragment, subunit A"/>
    <property type="match status" value="1"/>
</dbReference>
<dbReference type="InterPro" id="IPR019533">
    <property type="entry name" value="Peptidase_S26"/>
</dbReference>
<gene>
    <name evidence="6" type="ORF">MSBRM_2336</name>
</gene>
<protein>
    <submittedName>
        <fullName evidence="6">Signal peptidase I</fullName>
        <ecNumber evidence="6">3.4.21.89</ecNumber>
    </submittedName>
</protein>
<dbReference type="SUPFAM" id="SSF51306">
    <property type="entry name" value="LexA/Signal peptidase"/>
    <property type="match status" value="1"/>
</dbReference>
<dbReference type="AlphaFoldDB" id="A0A0E3QV75"/>
<comment type="subcellular location">
    <subcellularLocation>
        <location evidence="1">Membrane</location>
    </subcellularLocation>
</comment>
<keyword evidence="4 5" id="KW-0472">Membrane</keyword>
<dbReference type="CDD" id="cd06530">
    <property type="entry name" value="S26_SPase_I"/>
    <property type="match status" value="1"/>
</dbReference>
<keyword evidence="2 5" id="KW-0812">Transmembrane</keyword>